<keyword evidence="2" id="KW-0812">Transmembrane</keyword>
<sequence length="327" mass="37047">MLELRVVSEILFASILFSIDNDILNSRNISLHNAFGYKVKTWALLKRVGSLSVIYVAGCALTFIQLQYFPQITSRAISTLTLTVAIANLLSNKKFVHILTRVATGRISDEFRLGDILLSDGFVSLSGVLVDIAVCVNLAIENVPMSDTFTVDVIGPKIQMVACIPATIRMSQCIIDFRRSKDVSHLFNFLKYSVSNTVNLMRVLKASDTNWFFETNANVDNALRLALFVNAFYSLYWDLVMDWKLGRLTNSKAKLSSKRLQHSRCFPLSWYFIAVIADSLLRFTFLISTAGPQSVYMLQILEILRRAIWVLFRVESEGEKVIEKPEY</sequence>
<dbReference type="Pfam" id="PF03124">
    <property type="entry name" value="EXS"/>
    <property type="match status" value="1"/>
</dbReference>
<evidence type="ECO:0000313" key="6">
    <source>
        <dbReference type="EMBL" id="GMM51051.1"/>
    </source>
</evidence>
<accession>A0AAV5RIS0</accession>
<dbReference type="InterPro" id="IPR004342">
    <property type="entry name" value="EXS_C"/>
</dbReference>
<comment type="subcellular location">
    <subcellularLocation>
        <location evidence="1">Membrane</location>
        <topology evidence="1">Multi-pass membrane protein</topology>
    </subcellularLocation>
</comment>
<dbReference type="PANTHER" id="PTHR10783:SF46">
    <property type="entry name" value="PROTEIN ERD1 HOMOLOG 2"/>
    <property type="match status" value="1"/>
</dbReference>
<evidence type="ECO:0000256" key="3">
    <source>
        <dbReference type="ARBA" id="ARBA00022989"/>
    </source>
</evidence>
<evidence type="ECO:0000259" key="5">
    <source>
        <dbReference type="PROSITE" id="PS51380"/>
    </source>
</evidence>
<evidence type="ECO:0000256" key="2">
    <source>
        <dbReference type="ARBA" id="ARBA00022692"/>
    </source>
</evidence>
<gene>
    <name evidence="6" type="ORF">DASB73_020090</name>
</gene>
<keyword evidence="7" id="KW-1185">Reference proteome</keyword>
<proteinExistence type="predicted"/>
<dbReference type="PANTHER" id="PTHR10783">
    <property type="entry name" value="XENOTROPIC AND POLYTROPIC RETROVIRUS RECEPTOR 1-RELATED"/>
    <property type="match status" value="1"/>
</dbReference>
<dbReference type="GO" id="GO:0005737">
    <property type="term" value="C:cytoplasm"/>
    <property type="evidence" value="ECO:0007669"/>
    <property type="project" value="TreeGrafter"/>
</dbReference>
<dbReference type="Proteomes" id="UP001362899">
    <property type="component" value="Unassembled WGS sequence"/>
</dbReference>
<dbReference type="AlphaFoldDB" id="A0AAV5RIS0"/>
<protein>
    <submittedName>
        <fullName evidence="6">Erd1 protein</fullName>
    </submittedName>
</protein>
<dbReference type="GO" id="GO:0016020">
    <property type="term" value="C:membrane"/>
    <property type="evidence" value="ECO:0007669"/>
    <property type="project" value="UniProtKB-SubCell"/>
</dbReference>
<evidence type="ECO:0000256" key="4">
    <source>
        <dbReference type="ARBA" id="ARBA00023136"/>
    </source>
</evidence>
<keyword evidence="3" id="KW-1133">Transmembrane helix</keyword>
<evidence type="ECO:0000313" key="7">
    <source>
        <dbReference type="Proteomes" id="UP001362899"/>
    </source>
</evidence>
<feature type="domain" description="EXS" evidence="5">
    <location>
        <begin position="149"/>
        <end position="327"/>
    </location>
</feature>
<keyword evidence="4" id="KW-0472">Membrane</keyword>
<evidence type="ECO:0000256" key="1">
    <source>
        <dbReference type="ARBA" id="ARBA00004141"/>
    </source>
</evidence>
<dbReference type="PROSITE" id="PS51380">
    <property type="entry name" value="EXS"/>
    <property type="match status" value="1"/>
</dbReference>
<organism evidence="6 7">
    <name type="scientific">Starmerella bacillaris</name>
    <name type="common">Yeast</name>
    <name type="synonym">Candida zemplinina</name>
    <dbReference type="NCBI Taxonomy" id="1247836"/>
    <lineage>
        <taxon>Eukaryota</taxon>
        <taxon>Fungi</taxon>
        <taxon>Dikarya</taxon>
        <taxon>Ascomycota</taxon>
        <taxon>Saccharomycotina</taxon>
        <taxon>Dipodascomycetes</taxon>
        <taxon>Dipodascales</taxon>
        <taxon>Trichomonascaceae</taxon>
        <taxon>Starmerella</taxon>
    </lineage>
</organism>
<name>A0AAV5RIS0_STABA</name>
<reference evidence="6 7" key="1">
    <citation type="journal article" date="2023" name="Elife">
        <title>Identification of key yeast species and microbe-microbe interactions impacting larval growth of Drosophila in the wild.</title>
        <authorList>
            <person name="Mure A."/>
            <person name="Sugiura Y."/>
            <person name="Maeda R."/>
            <person name="Honda K."/>
            <person name="Sakurai N."/>
            <person name="Takahashi Y."/>
            <person name="Watada M."/>
            <person name="Katoh T."/>
            <person name="Gotoh A."/>
            <person name="Gotoh Y."/>
            <person name="Taniguchi I."/>
            <person name="Nakamura K."/>
            <person name="Hayashi T."/>
            <person name="Katayama T."/>
            <person name="Uemura T."/>
            <person name="Hattori Y."/>
        </authorList>
    </citation>
    <scope>NUCLEOTIDE SEQUENCE [LARGE SCALE GENOMIC DNA]</scope>
    <source>
        <strain evidence="6 7">SB-73</strain>
    </source>
</reference>
<comment type="caution">
    <text evidence="6">The sequence shown here is derived from an EMBL/GenBank/DDBJ whole genome shotgun (WGS) entry which is preliminary data.</text>
</comment>
<dbReference type="EMBL" id="BTGC01000003">
    <property type="protein sequence ID" value="GMM51051.1"/>
    <property type="molecule type" value="Genomic_DNA"/>
</dbReference>